<sequence length="515" mass="52648">MLTASTSRKAGILIAVYVAALAINLDITIVNVALPSIATELDAGTRGLQWVVDGYNLAFAALVLAAGSLSDRYGRRPALIIGLLGFAAASVAGALVDTTGGLIAARFAMGTFAALIFPTTLSIISNTFTDRRQRAAALGGWGAVVGVGVASGPVTGGLLLEHFYWGSIFLALVPLALVAAGLAFALVPESRDPAVPALDRRGLVVSMAMLGTLTYTVIEAPEHGWDSAFTLLGFTASAALVLVFVMVERAAEHPMLDVRLFADRRFSAASGAVTVTFFALSGFIFLITQYFQVVRDFGPLSTGARILPVAISIAIASVAGGILAPRVGTRAVVVTGLTFFGTAMAWIALTVDVDTSYWATIVPQMVVMGLGMGLISTPATESIMLVLPPARAGVGSAVNDATRELGATLGVAVIGSVFSSVFGARLVDSAFEATGRAEEAADSVPVAFGMAGADPGLLAAVQDSFLAGLATGCTVVAGLCFAAALIGAWALPGRRFHAAKAADAELVEDLEPAVA</sequence>
<gene>
    <name evidence="9" type="ORF">D0Z08_16980</name>
</gene>
<feature type="domain" description="Major facilitator superfamily (MFS) profile" evidence="8">
    <location>
        <begin position="12"/>
        <end position="495"/>
    </location>
</feature>
<keyword evidence="3" id="KW-1003">Cell membrane</keyword>
<dbReference type="InterPro" id="IPR036259">
    <property type="entry name" value="MFS_trans_sf"/>
</dbReference>
<feature type="transmembrane region" description="Helical" evidence="7">
    <location>
        <begin position="136"/>
        <end position="156"/>
    </location>
</feature>
<evidence type="ECO:0000256" key="2">
    <source>
        <dbReference type="ARBA" id="ARBA00022448"/>
    </source>
</evidence>
<dbReference type="PRINTS" id="PR01036">
    <property type="entry name" value="TCRTETB"/>
</dbReference>
<dbReference type="PROSITE" id="PS50850">
    <property type="entry name" value="MFS"/>
    <property type="match status" value="1"/>
</dbReference>
<protein>
    <submittedName>
        <fullName evidence="9">DHA2 family efflux MFS transporter permease subunit</fullName>
    </submittedName>
</protein>
<feature type="transmembrane region" description="Helical" evidence="7">
    <location>
        <begin position="77"/>
        <end position="96"/>
    </location>
</feature>
<reference evidence="9 10" key="1">
    <citation type="submission" date="2018-09" db="EMBL/GenBank/DDBJ databases">
        <title>Genome sequencing of Nocardioides immobilis CCTCC AB 2017083 for comparison to Nocardioides silvaticus.</title>
        <authorList>
            <person name="Li C."/>
            <person name="Wang G."/>
        </authorList>
    </citation>
    <scope>NUCLEOTIDE SEQUENCE [LARGE SCALE GENOMIC DNA]</scope>
    <source>
        <strain evidence="9 10">CCTCC AB 2017083</strain>
    </source>
</reference>
<evidence type="ECO:0000256" key="6">
    <source>
        <dbReference type="ARBA" id="ARBA00023136"/>
    </source>
</evidence>
<feature type="transmembrane region" description="Helical" evidence="7">
    <location>
        <begin position="465"/>
        <end position="491"/>
    </location>
</feature>
<dbReference type="GO" id="GO:0022857">
    <property type="term" value="F:transmembrane transporter activity"/>
    <property type="evidence" value="ECO:0007669"/>
    <property type="project" value="InterPro"/>
</dbReference>
<dbReference type="NCBIfam" id="TIGR00711">
    <property type="entry name" value="efflux_EmrB"/>
    <property type="match status" value="1"/>
</dbReference>
<feature type="transmembrane region" description="Helical" evidence="7">
    <location>
        <begin position="405"/>
        <end position="427"/>
    </location>
</feature>
<evidence type="ECO:0000256" key="1">
    <source>
        <dbReference type="ARBA" id="ARBA00004651"/>
    </source>
</evidence>
<evidence type="ECO:0000256" key="5">
    <source>
        <dbReference type="ARBA" id="ARBA00022989"/>
    </source>
</evidence>
<keyword evidence="4 7" id="KW-0812">Transmembrane</keyword>
<feature type="transmembrane region" description="Helical" evidence="7">
    <location>
        <begin position="162"/>
        <end position="186"/>
    </location>
</feature>
<keyword evidence="2" id="KW-0813">Transport</keyword>
<dbReference type="Pfam" id="PF07690">
    <property type="entry name" value="MFS_1"/>
    <property type="match status" value="1"/>
</dbReference>
<keyword evidence="5 7" id="KW-1133">Transmembrane helix</keyword>
<evidence type="ECO:0000313" key="10">
    <source>
        <dbReference type="Proteomes" id="UP000283644"/>
    </source>
</evidence>
<dbReference type="GO" id="GO:0005886">
    <property type="term" value="C:plasma membrane"/>
    <property type="evidence" value="ECO:0007669"/>
    <property type="project" value="UniProtKB-SubCell"/>
</dbReference>
<dbReference type="InterPro" id="IPR020846">
    <property type="entry name" value="MFS_dom"/>
</dbReference>
<evidence type="ECO:0000256" key="3">
    <source>
        <dbReference type="ARBA" id="ARBA00022475"/>
    </source>
</evidence>
<keyword evidence="6 7" id="KW-0472">Membrane</keyword>
<feature type="transmembrane region" description="Helical" evidence="7">
    <location>
        <begin position="54"/>
        <end position="70"/>
    </location>
</feature>
<dbReference type="Proteomes" id="UP000283644">
    <property type="component" value="Unassembled WGS sequence"/>
</dbReference>
<evidence type="ECO:0000256" key="4">
    <source>
        <dbReference type="ARBA" id="ARBA00022692"/>
    </source>
</evidence>
<dbReference type="SUPFAM" id="SSF103473">
    <property type="entry name" value="MFS general substrate transporter"/>
    <property type="match status" value="1"/>
</dbReference>
<dbReference type="AlphaFoldDB" id="A0A417Y095"/>
<dbReference type="OrthoDB" id="9781469at2"/>
<evidence type="ECO:0000259" key="8">
    <source>
        <dbReference type="PROSITE" id="PS50850"/>
    </source>
</evidence>
<feature type="transmembrane region" description="Helical" evidence="7">
    <location>
        <begin position="224"/>
        <end position="247"/>
    </location>
</feature>
<feature type="transmembrane region" description="Helical" evidence="7">
    <location>
        <begin position="303"/>
        <end position="324"/>
    </location>
</feature>
<feature type="transmembrane region" description="Helical" evidence="7">
    <location>
        <begin position="102"/>
        <end position="124"/>
    </location>
</feature>
<keyword evidence="10" id="KW-1185">Reference proteome</keyword>
<organism evidence="9 10">
    <name type="scientific">Nocardioides immobilis</name>
    <dbReference type="NCBI Taxonomy" id="2049295"/>
    <lineage>
        <taxon>Bacteria</taxon>
        <taxon>Bacillati</taxon>
        <taxon>Actinomycetota</taxon>
        <taxon>Actinomycetes</taxon>
        <taxon>Propionibacteriales</taxon>
        <taxon>Nocardioidaceae</taxon>
        <taxon>Nocardioides</taxon>
    </lineage>
</organism>
<feature type="transmembrane region" description="Helical" evidence="7">
    <location>
        <begin position="331"/>
        <end position="349"/>
    </location>
</feature>
<comment type="subcellular location">
    <subcellularLocation>
        <location evidence="1">Cell membrane</location>
        <topology evidence="1">Multi-pass membrane protein</topology>
    </subcellularLocation>
</comment>
<dbReference type="InterPro" id="IPR011701">
    <property type="entry name" value="MFS"/>
</dbReference>
<feature type="transmembrane region" description="Helical" evidence="7">
    <location>
        <begin position="12"/>
        <end position="34"/>
    </location>
</feature>
<dbReference type="PANTHER" id="PTHR42718:SF42">
    <property type="entry name" value="EXPORT PROTEIN"/>
    <property type="match status" value="1"/>
</dbReference>
<feature type="transmembrane region" description="Helical" evidence="7">
    <location>
        <begin position="198"/>
        <end position="218"/>
    </location>
</feature>
<name>A0A417Y095_9ACTN</name>
<dbReference type="Gene3D" id="1.20.1250.20">
    <property type="entry name" value="MFS general substrate transporter like domains"/>
    <property type="match status" value="2"/>
</dbReference>
<dbReference type="EMBL" id="QXGH01000020">
    <property type="protein sequence ID" value="RHW26016.1"/>
    <property type="molecule type" value="Genomic_DNA"/>
</dbReference>
<feature type="transmembrane region" description="Helical" evidence="7">
    <location>
        <begin position="268"/>
        <end position="291"/>
    </location>
</feature>
<comment type="caution">
    <text evidence="9">The sequence shown here is derived from an EMBL/GenBank/DDBJ whole genome shotgun (WGS) entry which is preliminary data.</text>
</comment>
<evidence type="ECO:0000313" key="9">
    <source>
        <dbReference type="EMBL" id="RHW26016.1"/>
    </source>
</evidence>
<proteinExistence type="predicted"/>
<dbReference type="RefSeq" id="WP_118926428.1">
    <property type="nucleotide sequence ID" value="NZ_QXGH01000020.1"/>
</dbReference>
<dbReference type="InterPro" id="IPR004638">
    <property type="entry name" value="EmrB-like"/>
</dbReference>
<dbReference type="CDD" id="cd17321">
    <property type="entry name" value="MFS_MMR_MDR_like"/>
    <property type="match status" value="1"/>
</dbReference>
<evidence type="ECO:0000256" key="7">
    <source>
        <dbReference type="SAM" id="Phobius"/>
    </source>
</evidence>
<dbReference type="PANTHER" id="PTHR42718">
    <property type="entry name" value="MAJOR FACILITATOR SUPERFAMILY MULTIDRUG TRANSPORTER MFSC"/>
    <property type="match status" value="1"/>
</dbReference>
<accession>A0A417Y095</accession>